<keyword evidence="4" id="KW-1185">Reference proteome</keyword>
<evidence type="ECO:0000256" key="2">
    <source>
        <dbReference type="SAM" id="SignalP"/>
    </source>
</evidence>
<reference evidence="3 4" key="1">
    <citation type="submission" date="2018-10" db="EMBL/GenBank/DDBJ databases">
        <title>Genomic Encyclopedia of Type Strains, Phase IV (KMG-IV): sequencing the most valuable type-strain genomes for metagenomic binning, comparative biology and taxonomic classification.</title>
        <authorList>
            <person name="Goeker M."/>
        </authorList>
    </citation>
    <scope>NUCLEOTIDE SEQUENCE [LARGE SCALE GENOMIC DNA]</scope>
    <source>
        <strain evidence="3 4">DSM 19791</strain>
    </source>
</reference>
<keyword evidence="2" id="KW-0732">Signal</keyword>
<dbReference type="Gene3D" id="3.60.70.12">
    <property type="entry name" value="L-amino peptidase D-ALA esterase/amidase"/>
    <property type="match status" value="1"/>
</dbReference>
<dbReference type="PANTHER" id="PTHR36512">
    <property type="entry name" value="D-AMINOPEPTIDASE"/>
    <property type="match status" value="1"/>
</dbReference>
<dbReference type="InterPro" id="IPR016117">
    <property type="entry name" value="ArgJ-like_dom_sf"/>
</dbReference>
<accession>A0ABX9T271</accession>
<feature type="signal peptide" evidence="2">
    <location>
        <begin position="1"/>
        <end position="26"/>
    </location>
</feature>
<comment type="similarity">
    <text evidence="1">Belongs to the peptidase S58 family.</text>
</comment>
<evidence type="ECO:0000256" key="1">
    <source>
        <dbReference type="ARBA" id="ARBA00007068"/>
    </source>
</evidence>
<dbReference type="Pfam" id="PF03576">
    <property type="entry name" value="Peptidase_S58"/>
    <property type="match status" value="1"/>
</dbReference>
<dbReference type="SUPFAM" id="SSF56266">
    <property type="entry name" value="DmpA/ArgJ-like"/>
    <property type="match status" value="1"/>
</dbReference>
<feature type="chain" id="PRO_5045816768" evidence="2">
    <location>
        <begin position="27"/>
        <end position="399"/>
    </location>
</feature>
<comment type="caution">
    <text evidence="3">The sequence shown here is derived from an EMBL/GenBank/DDBJ whole genome shotgun (WGS) entry which is preliminary data.</text>
</comment>
<proteinExistence type="inferred from homology"/>
<dbReference type="RefSeq" id="WP_197723604.1">
    <property type="nucleotide sequence ID" value="NZ_AP018711.1"/>
</dbReference>
<dbReference type="CDD" id="cd02253">
    <property type="entry name" value="DmpA"/>
    <property type="match status" value="1"/>
</dbReference>
<protein>
    <submittedName>
        <fullName evidence="3">L-aminopeptidase/D-esterase-like protein</fullName>
    </submittedName>
</protein>
<gene>
    <name evidence="3" type="ORF">DFR51_1079</name>
</gene>
<dbReference type="Proteomes" id="UP000276029">
    <property type="component" value="Unassembled WGS sequence"/>
</dbReference>
<dbReference type="PANTHER" id="PTHR36512:SF3">
    <property type="entry name" value="BLR5678 PROTEIN"/>
    <property type="match status" value="1"/>
</dbReference>
<name>A0ABX9T271_SPHMI</name>
<dbReference type="EMBL" id="RBWX01000007">
    <property type="protein sequence ID" value="RKS91514.1"/>
    <property type="molecule type" value="Genomic_DNA"/>
</dbReference>
<dbReference type="InterPro" id="IPR005321">
    <property type="entry name" value="Peptidase_S58_DmpA"/>
</dbReference>
<organism evidence="3 4">
    <name type="scientific">Sphingosinicella microcystinivorans</name>
    <dbReference type="NCBI Taxonomy" id="335406"/>
    <lineage>
        <taxon>Bacteria</taxon>
        <taxon>Pseudomonadati</taxon>
        <taxon>Pseudomonadota</taxon>
        <taxon>Alphaproteobacteria</taxon>
        <taxon>Sphingomonadales</taxon>
        <taxon>Sphingosinicellaceae</taxon>
        <taxon>Sphingosinicella</taxon>
    </lineage>
</organism>
<evidence type="ECO:0000313" key="3">
    <source>
        <dbReference type="EMBL" id="RKS91514.1"/>
    </source>
</evidence>
<sequence length="399" mass="41147">MTLARTKWSAALVLLVGLLFSAAAMAGPRARDLGVPFDGTPGALNAITDVAGVEVGHATVISGDGPLVIGKGPYRTGVTIIHPLGKGSIDAVAAGRAVINGTGEWTGMHLVDEIGSFLGPVALTGSGNVGLVHQSLLDWSIGKVPEELLFSRVLPVVAETLDSRLNDVFGHGLTREHVFAALDSAKGGPVAEGNVGGGTGMVAYTFKGGIGTSSRVVSAGEKRYTVGVLVQANHGSREDLRIAGVPISKEIKGAWPEINGIAALGPDAGKPQDKNSLLIVIATDAPLMPHQLERLARRAALGVGRNGSTAGALSGELALAFSTSHVIPLGQAPRLPAMINDTDSGTMNALFSGVVQATEEALVNQLVASETMTGANNVKVYGIPHDQLQRIMKARFPRR</sequence>
<evidence type="ECO:0000313" key="4">
    <source>
        <dbReference type="Proteomes" id="UP000276029"/>
    </source>
</evidence>